<evidence type="ECO:0000313" key="2">
    <source>
        <dbReference type="EnsemblPlants" id="PGSC0003DMT400087743"/>
    </source>
</evidence>
<dbReference type="PaxDb" id="4113-PGSC0003DMT400087743"/>
<accession>M1DEG4</accession>
<dbReference type="InParanoid" id="M1DEG4"/>
<feature type="compositionally biased region" description="Low complexity" evidence="1">
    <location>
        <begin position="67"/>
        <end position="80"/>
    </location>
</feature>
<evidence type="ECO:0000256" key="1">
    <source>
        <dbReference type="SAM" id="MobiDB-lite"/>
    </source>
</evidence>
<protein>
    <submittedName>
        <fullName evidence="2">Uncharacterized protein</fullName>
    </submittedName>
</protein>
<proteinExistence type="predicted"/>
<reference evidence="3" key="1">
    <citation type="journal article" date="2011" name="Nature">
        <title>Genome sequence and analysis of the tuber crop potato.</title>
        <authorList>
            <consortium name="The Potato Genome Sequencing Consortium"/>
        </authorList>
    </citation>
    <scope>NUCLEOTIDE SEQUENCE [LARGE SCALE GENOMIC DNA]</scope>
    <source>
        <strain evidence="3">cv. DM1-3 516 R44</strain>
    </source>
</reference>
<feature type="compositionally biased region" description="Low complexity" evidence="1">
    <location>
        <begin position="24"/>
        <end position="37"/>
    </location>
</feature>
<name>M1DEG4_SOLTU</name>
<sequence>MALQRKNATKHSSPTASQLEGHNVSESSSSEVEINNIIEEHPPRTTRSQKVRAILQSTPPQSEEESSSSGSGEESGSQSHDGSEGNAESASGLQEEATTPPPAVTTKAKTGAHEEAGFVGENEEITTNDTMVQYFHIYEYDLVARQQLIYCFHSMCTVDRCDDFFNNGIVMTCCFQLHRQVYAVAQVT</sequence>
<feature type="compositionally biased region" description="Polar residues" evidence="1">
    <location>
        <begin position="10"/>
        <end position="20"/>
    </location>
</feature>
<dbReference type="AlphaFoldDB" id="M1DEG4"/>
<feature type="region of interest" description="Disordered" evidence="1">
    <location>
        <begin position="1"/>
        <end position="122"/>
    </location>
</feature>
<dbReference type="Gramene" id="PGSC0003DMT400087743">
    <property type="protein sequence ID" value="PGSC0003DMT400087743"/>
    <property type="gene ID" value="PGSC0003DMG400037314"/>
</dbReference>
<dbReference type="Proteomes" id="UP000011115">
    <property type="component" value="Unassembled WGS sequence"/>
</dbReference>
<keyword evidence="3" id="KW-1185">Reference proteome</keyword>
<evidence type="ECO:0000313" key="3">
    <source>
        <dbReference type="Proteomes" id="UP000011115"/>
    </source>
</evidence>
<organism evidence="2 3">
    <name type="scientific">Solanum tuberosum</name>
    <name type="common">Potato</name>
    <dbReference type="NCBI Taxonomy" id="4113"/>
    <lineage>
        <taxon>Eukaryota</taxon>
        <taxon>Viridiplantae</taxon>
        <taxon>Streptophyta</taxon>
        <taxon>Embryophyta</taxon>
        <taxon>Tracheophyta</taxon>
        <taxon>Spermatophyta</taxon>
        <taxon>Magnoliopsida</taxon>
        <taxon>eudicotyledons</taxon>
        <taxon>Gunneridae</taxon>
        <taxon>Pentapetalae</taxon>
        <taxon>asterids</taxon>
        <taxon>lamiids</taxon>
        <taxon>Solanales</taxon>
        <taxon>Solanaceae</taxon>
        <taxon>Solanoideae</taxon>
        <taxon>Solaneae</taxon>
        <taxon>Solanum</taxon>
    </lineage>
</organism>
<dbReference type="HOGENOM" id="CLU_072932_2_0_1"/>
<dbReference type="EnsemblPlants" id="PGSC0003DMT400087743">
    <property type="protein sequence ID" value="PGSC0003DMT400087743"/>
    <property type="gene ID" value="PGSC0003DMG400037314"/>
</dbReference>
<reference evidence="2" key="2">
    <citation type="submission" date="2015-06" db="UniProtKB">
        <authorList>
            <consortium name="EnsemblPlants"/>
        </authorList>
    </citation>
    <scope>IDENTIFICATION</scope>
    <source>
        <strain evidence="2">DM1-3 516 R44</strain>
    </source>
</reference>